<dbReference type="PANTHER" id="PTHR43223">
    <property type="entry name" value="ALKYL/ARYL-SULFATASE"/>
    <property type="match status" value="1"/>
</dbReference>
<gene>
    <name evidence="2" type="ORF">BDW02DRAFT_603689</name>
</gene>
<reference evidence="2" key="1">
    <citation type="submission" date="2020-01" db="EMBL/GenBank/DDBJ databases">
        <authorList>
            <consortium name="DOE Joint Genome Institute"/>
            <person name="Haridas S."/>
            <person name="Albert R."/>
            <person name="Binder M."/>
            <person name="Bloem J."/>
            <person name="Labutti K."/>
            <person name="Salamov A."/>
            <person name="Andreopoulos B."/>
            <person name="Baker S.E."/>
            <person name="Barry K."/>
            <person name="Bills G."/>
            <person name="Bluhm B.H."/>
            <person name="Cannon C."/>
            <person name="Castanera R."/>
            <person name="Culley D.E."/>
            <person name="Daum C."/>
            <person name="Ezra D."/>
            <person name="Gonzalez J.B."/>
            <person name="Henrissat B."/>
            <person name="Kuo A."/>
            <person name="Liang C."/>
            <person name="Lipzen A."/>
            <person name="Lutzoni F."/>
            <person name="Magnuson J."/>
            <person name="Mondo S."/>
            <person name="Nolan M."/>
            <person name="Ohm R."/>
            <person name="Pangilinan J."/>
            <person name="Park H.-J."/>
            <person name="Ramirez L."/>
            <person name="Alfaro M."/>
            <person name="Sun H."/>
            <person name="Tritt A."/>
            <person name="Yoshinaga Y."/>
            <person name="Zwiers L.-H."/>
            <person name="Turgeon B.G."/>
            <person name="Goodwin S.B."/>
            <person name="Spatafora J.W."/>
            <person name="Crous P.W."/>
            <person name="Grigoriev I.V."/>
        </authorList>
    </citation>
    <scope>NUCLEOTIDE SEQUENCE</scope>
    <source>
        <strain evidence="2">P77</strain>
    </source>
</reference>
<dbReference type="Pfam" id="PF00753">
    <property type="entry name" value="Lactamase_B"/>
    <property type="match status" value="1"/>
</dbReference>
<protein>
    <submittedName>
        <fullName evidence="2">Putative hydrolase</fullName>
    </submittedName>
</protein>
<dbReference type="InterPro" id="IPR001279">
    <property type="entry name" value="Metallo-B-lactamas"/>
</dbReference>
<dbReference type="CDD" id="cd07710">
    <property type="entry name" value="arylsulfatase_Sdsa1-like_MBL-fold"/>
    <property type="match status" value="1"/>
</dbReference>
<dbReference type="Gene3D" id="3.60.15.30">
    <property type="entry name" value="Metallo-beta-lactamase domain"/>
    <property type="match status" value="1"/>
</dbReference>
<organism evidence="2 3">
    <name type="scientific">Decorospora gaudefroyi</name>
    <dbReference type="NCBI Taxonomy" id="184978"/>
    <lineage>
        <taxon>Eukaryota</taxon>
        <taxon>Fungi</taxon>
        <taxon>Dikarya</taxon>
        <taxon>Ascomycota</taxon>
        <taxon>Pezizomycotina</taxon>
        <taxon>Dothideomycetes</taxon>
        <taxon>Pleosporomycetidae</taxon>
        <taxon>Pleosporales</taxon>
        <taxon>Pleosporineae</taxon>
        <taxon>Pleosporaceae</taxon>
        <taxon>Decorospora</taxon>
    </lineage>
</organism>
<dbReference type="PANTHER" id="PTHR43223:SF1">
    <property type="entry name" value="ALKYL_ARYL-SULFATASE BDS1"/>
    <property type="match status" value="1"/>
</dbReference>
<keyword evidence="3" id="KW-1185">Reference proteome</keyword>
<evidence type="ECO:0000259" key="1">
    <source>
        <dbReference type="SMART" id="SM00849"/>
    </source>
</evidence>
<dbReference type="InterPro" id="IPR052195">
    <property type="entry name" value="Bact_Alkyl/Aryl-Sulfatase"/>
</dbReference>
<dbReference type="SMART" id="SM00849">
    <property type="entry name" value="Lactamase_B"/>
    <property type="match status" value="1"/>
</dbReference>
<keyword evidence="2" id="KW-0378">Hydrolase</keyword>
<proteinExistence type="predicted"/>
<feature type="domain" description="Metallo-beta-lactamase" evidence="1">
    <location>
        <begin position="103"/>
        <end position="274"/>
    </location>
</feature>
<evidence type="ECO:0000313" key="2">
    <source>
        <dbReference type="EMBL" id="KAF1828163.1"/>
    </source>
</evidence>
<dbReference type="InterPro" id="IPR044097">
    <property type="entry name" value="Bds1/SdsA1_MBL-fold"/>
</dbReference>
<dbReference type="InterPro" id="IPR036866">
    <property type="entry name" value="RibonucZ/Hydroxyglut_hydro"/>
</dbReference>
<dbReference type="Proteomes" id="UP000800040">
    <property type="component" value="Unassembled WGS sequence"/>
</dbReference>
<dbReference type="GO" id="GO:0018741">
    <property type="term" value="F:linear primary-alkylsulfatase activity"/>
    <property type="evidence" value="ECO:0007669"/>
    <property type="project" value="InterPro"/>
</dbReference>
<sequence length="275" mass="30311">MATPNEATETIIKQQKELKENLPFDDKQDFVHARRGLVKRMKPNIVYDSNGKVVWNNDEYNFIRRTESPDTVNPSLWRQSQLASIAGLYKVTKEIYQVRGVDLSNTNFIEGDDDAVVVIDPLTSLETGKAAFELYKSARGDQKKVKAVIYTHSHVDHFGGVKGMVHQDEVDSGDVKIIAPEGFMEHAVAENVYVGTAMSRRAAYMYGAALKRGPKGQVGAGLGQTVSTGEVTLIAPTTIIKNTGESLCVGGITIRLAINPINQMRGLRLIYLKLS</sequence>
<dbReference type="SUPFAM" id="SSF56281">
    <property type="entry name" value="Metallo-hydrolase/oxidoreductase"/>
    <property type="match status" value="1"/>
</dbReference>
<dbReference type="OrthoDB" id="449487at2759"/>
<dbReference type="EMBL" id="ML975641">
    <property type="protein sequence ID" value="KAF1828163.1"/>
    <property type="molecule type" value="Genomic_DNA"/>
</dbReference>
<dbReference type="AlphaFoldDB" id="A0A6A5K429"/>
<dbReference type="GO" id="GO:0018909">
    <property type="term" value="P:dodecyl sulfate metabolic process"/>
    <property type="evidence" value="ECO:0007669"/>
    <property type="project" value="InterPro"/>
</dbReference>
<name>A0A6A5K429_9PLEO</name>
<evidence type="ECO:0000313" key="3">
    <source>
        <dbReference type="Proteomes" id="UP000800040"/>
    </source>
</evidence>
<accession>A0A6A5K429</accession>